<organism evidence="2 3">
    <name type="scientific">Marchantia polymorpha subsp. ruderalis</name>
    <dbReference type="NCBI Taxonomy" id="1480154"/>
    <lineage>
        <taxon>Eukaryota</taxon>
        <taxon>Viridiplantae</taxon>
        <taxon>Streptophyta</taxon>
        <taxon>Embryophyta</taxon>
        <taxon>Marchantiophyta</taxon>
        <taxon>Marchantiopsida</taxon>
        <taxon>Marchantiidae</taxon>
        <taxon>Marchantiales</taxon>
        <taxon>Marchantiaceae</taxon>
        <taxon>Marchantia</taxon>
    </lineage>
</organism>
<dbReference type="EMBL" id="LVLJ01001489">
    <property type="protein sequence ID" value="OAE29227.1"/>
    <property type="molecule type" value="Genomic_DNA"/>
</dbReference>
<sequence length="221" mass="24868">MCGCLSLDWMLDFEFLTNWGLNRIGDRRIRREGFGKGQVAVSGRSVDPREEEKKSVLSGLVGFGSNSIRQSIDMINNYNHYSGSNSGSGKNLGSYRGGQSLRRSLTSECERPKEKIAHWDSRDAEADESRSGSSSNNNKSHSKHGGGRGSDGRGELETPIPPDKEYKDDDGYLLHMRFHMEARMREENSELHIHDVERGEYEEDGIEVHSKLLRGVFLAMD</sequence>
<evidence type="ECO:0000256" key="1">
    <source>
        <dbReference type="SAM" id="MobiDB-lite"/>
    </source>
</evidence>
<dbReference type="AlphaFoldDB" id="A0A176W834"/>
<evidence type="ECO:0000313" key="2">
    <source>
        <dbReference type="EMBL" id="OAE29227.1"/>
    </source>
</evidence>
<comment type="caution">
    <text evidence="2">The sequence shown here is derived from an EMBL/GenBank/DDBJ whole genome shotgun (WGS) entry which is preliminary data.</text>
</comment>
<protein>
    <submittedName>
        <fullName evidence="2">Uncharacterized protein</fullName>
    </submittedName>
</protein>
<proteinExistence type="predicted"/>
<feature type="compositionally biased region" description="Basic and acidic residues" evidence="1">
    <location>
        <begin position="108"/>
        <end position="130"/>
    </location>
</feature>
<evidence type="ECO:0000313" key="3">
    <source>
        <dbReference type="Proteomes" id="UP000077202"/>
    </source>
</evidence>
<feature type="region of interest" description="Disordered" evidence="1">
    <location>
        <begin position="82"/>
        <end position="169"/>
    </location>
</feature>
<feature type="compositionally biased region" description="Basic and acidic residues" evidence="1">
    <location>
        <begin position="150"/>
        <end position="169"/>
    </location>
</feature>
<reference evidence="2" key="1">
    <citation type="submission" date="2016-03" db="EMBL/GenBank/DDBJ databases">
        <title>Mechanisms controlling the formation of the plant cell surface in tip-growing cells are functionally conserved among land plants.</title>
        <authorList>
            <person name="Honkanen S."/>
            <person name="Jones V.A."/>
            <person name="Morieri G."/>
            <person name="Champion C."/>
            <person name="Hetherington A.J."/>
            <person name="Kelly S."/>
            <person name="Saint-Marcoux D."/>
            <person name="Proust H."/>
            <person name="Prescott H."/>
            <person name="Dolan L."/>
        </authorList>
    </citation>
    <scope>NUCLEOTIDE SEQUENCE [LARGE SCALE GENOMIC DNA]</scope>
    <source>
        <tissue evidence="2">Whole gametophyte</tissue>
    </source>
</reference>
<feature type="compositionally biased region" description="Low complexity" evidence="1">
    <location>
        <begin position="82"/>
        <end position="94"/>
    </location>
</feature>
<accession>A0A176W834</accession>
<keyword evidence="3" id="KW-1185">Reference proteome</keyword>
<name>A0A176W834_MARPO</name>
<gene>
    <name evidence="2" type="ORF">AXG93_4712s1000</name>
</gene>
<dbReference type="Proteomes" id="UP000077202">
    <property type="component" value="Unassembled WGS sequence"/>
</dbReference>